<dbReference type="EMBL" id="CP010025">
    <property type="protein sequence ID" value="AJZ57100.1"/>
    <property type="molecule type" value="Genomic_DNA"/>
</dbReference>
<evidence type="ECO:0000313" key="1">
    <source>
        <dbReference type="EMBL" id="AJZ57100.1"/>
    </source>
</evidence>
<dbReference type="AlphaFoldDB" id="A0AAU8TA36"/>
<protein>
    <recommendedName>
        <fullName evidence="3">DNA-binding protein</fullName>
    </recommendedName>
</protein>
<dbReference type="RefSeq" id="WP_046565100.1">
    <property type="nucleotide sequence ID" value="NZ_CP010025.1"/>
</dbReference>
<evidence type="ECO:0008006" key="3">
    <source>
        <dbReference type="Google" id="ProtNLM"/>
    </source>
</evidence>
<evidence type="ECO:0000313" key="2">
    <source>
        <dbReference type="Proteomes" id="UP000032614"/>
    </source>
</evidence>
<dbReference type="InterPro" id="IPR016541">
    <property type="entry name" value="UCP008505"/>
</dbReference>
<dbReference type="Pfam" id="PF14367">
    <property type="entry name" value="DUF4411"/>
    <property type="match status" value="1"/>
</dbReference>
<reference evidence="1 2" key="1">
    <citation type="journal article" date="2015" name="Genome Announc.">
        <title>Complete genome sequences for 59 burkholderia isolates, both pathogenic and near neighbor.</title>
        <authorList>
            <person name="Johnson S.L."/>
            <person name="Bishop-Lilly K.A."/>
            <person name="Ladner J.T."/>
            <person name="Daligault H.E."/>
            <person name="Davenport K.W."/>
            <person name="Jaissle J."/>
            <person name="Frey K.G."/>
            <person name="Koroleva G.I."/>
            <person name="Bruce D.C."/>
            <person name="Coyne S.R."/>
            <person name="Broomall S.M."/>
            <person name="Li P.E."/>
            <person name="Teshima H."/>
            <person name="Gibbons H.S."/>
            <person name="Palacios G.F."/>
            <person name="Rosenzweig C.N."/>
            <person name="Redden C.L."/>
            <person name="Xu Y."/>
            <person name="Minogue T.D."/>
            <person name="Chain P.S."/>
        </authorList>
    </citation>
    <scope>NUCLEOTIDE SEQUENCE [LARGE SCALE GENOMIC DNA]</scope>
    <source>
        <strain evidence="1 2">ATCC BAA-463</strain>
    </source>
</reference>
<sequence>MSRTPGTVYLLDANVLIDAHNKYYAVDMVPEFWDWLLYSASEGDIAMPLETFEEVRGGADAKKDLLNEWLCRDAVEEALVLAEEVDTGILVRVMNAYAPDLTDSEVEQLGRDPFLITYGLVRPQQRVVVSNEVSKPSKQRANRKVPDVCRQVGVACCDTFAMLRALGFRTGWAAKSG</sequence>
<proteinExistence type="predicted"/>
<accession>A0AAU8TA36</accession>
<name>A0AAU8TA36_9BURK</name>
<organism evidence="1 2">
    <name type="scientific">Paraburkholderia fungorum</name>
    <dbReference type="NCBI Taxonomy" id="134537"/>
    <lineage>
        <taxon>Bacteria</taxon>
        <taxon>Pseudomonadati</taxon>
        <taxon>Pseudomonadota</taxon>
        <taxon>Betaproteobacteria</taxon>
        <taxon>Burkholderiales</taxon>
        <taxon>Burkholderiaceae</taxon>
        <taxon>Paraburkholderia</taxon>
    </lineage>
</organism>
<gene>
    <name evidence="1" type="ORF">OI25_7574</name>
</gene>
<dbReference type="KEGG" id="bfn:OI25_7574"/>
<dbReference type="GeneID" id="66513862"/>
<dbReference type="Proteomes" id="UP000032614">
    <property type="component" value="Chromosome 3"/>
</dbReference>